<feature type="region of interest" description="Disordered" evidence="1">
    <location>
        <begin position="1"/>
        <end position="28"/>
    </location>
</feature>
<reference evidence="2" key="1">
    <citation type="submission" date="2021-06" db="EMBL/GenBank/DDBJ databases">
        <title>Parelaphostrongylus tenuis whole genome reference sequence.</title>
        <authorList>
            <person name="Garwood T.J."/>
            <person name="Larsen P.A."/>
            <person name="Fountain-Jones N.M."/>
            <person name="Garbe J.R."/>
            <person name="Macchietto M.G."/>
            <person name="Kania S.A."/>
            <person name="Gerhold R.W."/>
            <person name="Richards J.E."/>
            <person name="Wolf T.M."/>
        </authorList>
    </citation>
    <scope>NUCLEOTIDE SEQUENCE</scope>
    <source>
        <strain evidence="2">MNPRO001-30</strain>
        <tissue evidence="2">Meninges</tissue>
    </source>
</reference>
<sequence>MSQNPSCSGSAPVIGGDDSEMVQTHDCTADDPATLSPFQHFGHLPLWQIGDMQLHAVLKQYEVASTRSTWQDLMAAVTVQVLTVALGVEHLLITA</sequence>
<dbReference type="AlphaFoldDB" id="A0AAD5QI03"/>
<proteinExistence type="predicted"/>
<gene>
    <name evidence="2" type="ORF">KIN20_007718</name>
</gene>
<keyword evidence="3" id="KW-1185">Reference proteome</keyword>
<dbReference type="EMBL" id="JAHQIW010001160">
    <property type="protein sequence ID" value="KAJ1351627.1"/>
    <property type="molecule type" value="Genomic_DNA"/>
</dbReference>
<evidence type="ECO:0000313" key="2">
    <source>
        <dbReference type="EMBL" id="KAJ1351627.1"/>
    </source>
</evidence>
<accession>A0AAD5QI03</accession>
<name>A0AAD5QI03_PARTN</name>
<protein>
    <submittedName>
        <fullName evidence="2">Uncharacterized protein</fullName>
    </submittedName>
</protein>
<dbReference type="Proteomes" id="UP001196413">
    <property type="component" value="Unassembled WGS sequence"/>
</dbReference>
<evidence type="ECO:0000313" key="3">
    <source>
        <dbReference type="Proteomes" id="UP001196413"/>
    </source>
</evidence>
<evidence type="ECO:0000256" key="1">
    <source>
        <dbReference type="SAM" id="MobiDB-lite"/>
    </source>
</evidence>
<organism evidence="2 3">
    <name type="scientific">Parelaphostrongylus tenuis</name>
    <name type="common">Meningeal worm</name>
    <dbReference type="NCBI Taxonomy" id="148309"/>
    <lineage>
        <taxon>Eukaryota</taxon>
        <taxon>Metazoa</taxon>
        <taxon>Ecdysozoa</taxon>
        <taxon>Nematoda</taxon>
        <taxon>Chromadorea</taxon>
        <taxon>Rhabditida</taxon>
        <taxon>Rhabditina</taxon>
        <taxon>Rhabditomorpha</taxon>
        <taxon>Strongyloidea</taxon>
        <taxon>Metastrongylidae</taxon>
        <taxon>Parelaphostrongylus</taxon>
    </lineage>
</organism>
<comment type="caution">
    <text evidence="2">The sequence shown here is derived from an EMBL/GenBank/DDBJ whole genome shotgun (WGS) entry which is preliminary data.</text>
</comment>